<dbReference type="InterPro" id="IPR051599">
    <property type="entry name" value="Cell_Envelope_Assoc"/>
</dbReference>
<dbReference type="InterPro" id="IPR014729">
    <property type="entry name" value="Rossmann-like_a/b/a_fold"/>
</dbReference>
<comment type="caution">
    <text evidence="3">The sequence shown here is derived from an EMBL/GenBank/DDBJ whole genome shotgun (WGS) entry which is preliminary data.</text>
</comment>
<feature type="transmembrane region" description="Helical" evidence="1">
    <location>
        <begin position="12"/>
        <end position="32"/>
    </location>
</feature>
<evidence type="ECO:0000313" key="4">
    <source>
        <dbReference type="Proteomes" id="UP000095463"/>
    </source>
</evidence>
<organism evidence="3 4">
    <name type="scientific">Devosia insulae DS-56</name>
    <dbReference type="NCBI Taxonomy" id="1116389"/>
    <lineage>
        <taxon>Bacteria</taxon>
        <taxon>Pseudomonadati</taxon>
        <taxon>Pseudomonadota</taxon>
        <taxon>Alphaproteobacteria</taxon>
        <taxon>Hyphomicrobiales</taxon>
        <taxon>Devosiaceae</taxon>
        <taxon>Devosia</taxon>
    </lineage>
</organism>
<accession>A0A1E5XU70</accession>
<gene>
    <name evidence="3" type="ORF">VW23_000910</name>
</gene>
<sequence length="262" mass="29058">MFPYLTRIFWLLVQPLSLVVLLLVAGLALSWLRRRWISRVLVGLALLLLFLCCFTTFGYMLITPLEQRFERPEEPAQVDGIVVLGGGMDGEVNTVRGGYELNRSGDRFVEALRLALRHPSARVVIAGGPAALVQQEPEAVAGKRFFEAFGIAPERILMDDQSRNTEENAQFARQLAKVSDGETWLLVTSAFHMPRAVGLFRKADFPVVPWPADYLASGAEGVRIKPDQSTENVSVSSLALREWSGLLGYYLTGRIDEVLPGP</sequence>
<evidence type="ECO:0000259" key="2">
    <source>
        <dbReference type="Pfam" id="PF02698"/>
    </source>
</evidence>
<dbReference type="AlphaFoldDB" id="A0A1E5XU70"/>
<keyword evidence="1" id="KW-1133">Transmembrane helix</keyword>
<dbReference type="Gene3D" id="3.40.50.620">
    <property type="entry name" value="HUPs"/>
    <property type="match status" value="1"/>
</dbReference>
<feature type="domain" description="DUF218" evidence="2">
    <location>
        <begin position="79"/>
        <end position="245"/>
    </location>
</feature>
<dbReference type="GO" id="GO:0000270">
    <property type="term" value="P:peptidoglycan metabolic process"/>
    <property type="evidence" value="ECO:0007669"/>
    <property type="project" value="TreeGrafter"/>
</dbReference>
<dbReference type="PANTHER" id="PTHR30336:SF4">
    <property type="entry name" value="ENVELOPE BIOGENESIS FACTOR ELYC"/>
    <property type="match status" value="1"/>
</dbReference>
<reference evidence="3 4" key="1">
    <citation type="journal article" date="2015" name="Genome Announc.">
        <title>Genome Assemblies of Three Soil-Associated Devosia species: D. insulae, D. limi, and D. soli.</title>
        <authorList>
            <person name="Hassan Y.I."/>
            <person name="Lepp D."/>
            <person name="Zhou T."/>
        </authorList>
    </citation>
    <scope>NUCLEOTIDE SEQUENCE [LARGE SCALE GENOMIC DNA]</scope>
    <source>
        <strain evidence="3 4">DS-56</strain>
    </source>
</reference>
<dbReference type="GO" id="GO:0005886">
    <property type="term" value="C:plasma membrane"/>
    <property type="evidence" value="ECO:0007669"/>
    <property type="project" value="TreeGrafter"/>
</dbReference>
<dbReference type="OrthoDB" id="9809813at2"/>
<dbReference type="GO" id="GO:0043164">
    <property type="term" value="P:Gram-negative-bacterium-type cell wall biogenesis"/>
    <property type="evidence" value="ECO:0007669"/>
    <property type="project" value="TreeGrafter"/>
</dbReference>
<evidence type="ECO:0000313" key="3">
    <source>
        <dbReference type="EMBL" id="OEO32139.1"/>
    </source>
</evidence>
<keyword evidence="4" id="KW-1185">Reference proteome</keyword>
<feature type="transmembrane region" description="Helical" evidence="1">
    <location>
        <begin position="39"/>
        <end position="62"/>
    </location>
</feature>
<dbReference type="EMBL" id="LAJE02000090">
    <property type="protein sequence ID" value="OEO32139.1"/>
    <property type="molecule type" value="Genomic_DNA"/>
</dbReference>
<dbReference type="CDD" id="cd06259">
    <property type="entry name" value="YdcF-like"/>
    <property type="match status" value="1"/>
</dbReference>
<dbReference type="Proteomes" id="UP000095463">
    <property type="component" value="Unassembled WGS sequence"/>
</dbReference>
<proteinExistence type="predicted"/>
<keyword evidence="1" id="KW-0472">Membrane</keyword>
<dbReference type="InterPro" id="IPR003848">
    <property type="entry name" value="DUF218"/>
</dbReference>
<evidence type="ECO:0000256" key="1">
    <source>
        <dbReference type="SAM" id="Phobius"/>
    </source>
</evidence>
<keyword evidence="1" id="KW-0812">Transmembrane</keyword>
<protein>
    <recommendedName>
        <fullName evidence="2">DUF218 domain-containing protein</fullName>
    </recommendedName>
</protein>
<dbReference type="Pfam" id="PF02698">
    <property type="entry name" value="DUF218"/>
    <property type="match status" value="1"/>
</dbReference>
<name>A0A1E5XU70_9HYPH</name>
<dbReference type="PANTHER" id="PTHR30336">
    <property type="entry name" value="INNER MEMBRANE PROTEIN, PROBABLE PERMEASE"/>
    <property type="match status" value="1"/>
</dbReference>